<name>A0A9E7KNN7_9LILI</name>
<sequence>MIIIEFFFLTINAPGQHDPELNRPGESSPGSLTGGVSGSAAYVPNRKQDPYAPHWTSDARRRAAGWSPIPGLRSGMSSASIVVLSGFGLGASDFPTETHMSSRPWIASACSQSISVRCDRLRPRGLPGLRDTPHQGHRQEQIDLAILNSKGWQRSLLQPSRKMNFIICSVVLEKYVVRRNWKQESMQRTRKRGKAPYGLQRNVNEAVSGEFLSKQSVVNYKIDTAQVKKTRLTMNQLGYPAFCQLSLADRLTTWRLRSSLLGVGVALGSRSSSSRPGRWPAWSPSAPAIRAFSCSAAPPPPSSVSGSPRSASHGTS</sequence>
<dbReference type="EMBL" id="CP097509">
    <property type="protein sequence ID" value="URE21800.1"/>
    <property type="molecule type" value="Genomic_DNA"/>
</dbReference>
<feature type="compositionally biased region" description="Low complexity" evidence="1">
    <location>
        <begin position="303"/>
        <end position="316"/>
    </location>
</feature>
<feature type="region of interest" description="Disordered" evidence="1">
    <location>
        <begin position="17"/>
        <end position="56"/>
    </location>
</feature>
<reference evidence="2" key="1">
    <citation type="submission" date="2022-05" db="EMBL/GenBank/DDBJ databases">
        <title>The Musa troglodytarum L. genome provides insights into the mechanism of non-climacteric behaviour and enrichment of carotenoids.</title>
        <authorList>
            <person name="Wang J."/>
        </authorList>
    </citation>
    <scope>NUCLEOTIDE SEQUENCE</scope>
    <source>
        <tissue evidence="2">Leaf</tissue>
    </source>
</reference>
<organism evidence="2 3">
    <name type="scientific">Musa troglodytarum</name>
    <name type="common">fe'i banana</name>
    <dbReference type="NCBI Taxonomy" id="320322"/>
    <lineage>
        <taxon>Eukaryota</taxon>
        <taxon>Viridiplantae</taxon>
        <taxon>Streptophyta</taxon>
        <taxon>Embryophyta</taxon>
        <taxon>Tracheophyta</taxon>
        <taxon>Spermatophyta</taxon>
        <taxon>Magnoliopsida</taxon>
        <taxon>Liliopsida</taxon>
        <taxon>Zingiberales</taxon>
        <taxon>Musaceae</taxon>
        <taxon>Musa</taxon>
    </lineage>
</organism>
<dbReference type="OrthoDB" id="10572310at2759"/>
<dbReference type="AlphaFoldDB" id="A0A9E7KNN7"/>
<evidence type="ECO:0000256" key="1">
    <source>
        <dbReference type="SAM" id="MobiDB-lite"/>
    </source>
</evidence>
<evidence type="ECO:0000313" key="3">
    <source>
        <dbReference type="Proteomes" id="UP001055439"/>
    </source>
</evidence>
<keyword evidence="3" id="KW-1185">Reference proteome</keyword>
<gene>
    <name evidence="2" type="ORF">MUK42_07168</name>
</gene>
<proteinExistence type="predicted"/>
<dbReference type="Proteomes" id="UP001055439">
    <property type="component" value="Chromosome 7"/>
</dbReference>
<evidence type="ECO:0000313" key="2">
    <source>
        <dbReference type="EMBL" id="URE21800.1"/>
    </source>
</evidence>
<protein>
    <submittedName>
        <fullName evidence="2">Uncharacterized protein</fullName>
    </submittedName>
</protein>
<accession>A0A9E7KNN7</accession>
<feature type="region of interest" description="Disordered" evidence="1">
    <location>
        <begin position="293"/>
        <end position="316"/>
    </location>
</feature>